<proteinExistence type="predicted"/>
<dbReference type="InterPro" id="IPR052343">
    <property type="entry name" value="Retrotransposon-Effector_Assoc"/>
</dbReference>
<reference evidence="1" key="1">
    <citation type="submission" date="2020-06" db="EMBL/GenBank/DDBJ databases">
        <authorList>
            <person name="Li T."/>
            <person name="Hu X."/>
            <person name="Zhang T."/>
            <person name="Song X."/>
            <person name="Zhang H."/>
            <person name="Dai N."/>
            <person name="Sheng W."/>
            <person name="Hou X."/>
            <person name="Wei L."/>
        </authorList>
    </citation>
    <scope>NUCLEOTIDE SEQUENCE</scope>
    <source>
        <strain evidence="1">KEN1</strain>
        <tissue evidence="1">Leaf</tissue>
    </source>
</reference>
<comment type="caution">
    <text evidence="1">The sequence shown here is derived from an EMBL/GenBank/DDBJ whole genome shotgun (WGS) entry which is preliminary data.</text>
</comment>
<organism evidence="1">
    <name type="scientific">Sesamum latifolium</name>
    <dbReference type="NCBI Taxonomy" id="2727402"/>
    <lineage>
        <taxon>Eukaryota</taxon>
        <taxon>Viridiplantae</taxon>
        <taxon>Streptophyta</taxon>
        <taxon>Embryophyta</taxon>
        <taxon>Tracheophyta</taxon>
        <taxon>Spermatophyta</taxon>
        <taxon>Magnoliopsida</taxon>
        <taxon>eudicotyledons</taxon>
        <taxon>Gunneridae</taxon>
        <taxon>Pentapetalae</taxon>
        <taxon>asterids</taxon>
        <taxon>lamiids</taxon>
        <taxon>Lamiales</taxon>
        <taxon>Pedaliaceae</taxon>
        <taxon>Sesamum</taxon>
    </lineage>
</organism>
<reference evidence="1" key="2">
    <citation type="journal article" date="2024" name="Plant">
        <title>Genomic evolution and insights into agronomic trait innovations of Sesamum species.</title>
        <authorList>
            <person name="Miao H."/>
            <person name="Wang L."/>
            <person name="Qu L."/>
            <person name="Liu H."/>
            <person name="Sun Y."/>
            <person name="Le M."/>
            <person name="Wang Q."/>
            <person name="Wei S."/>
            <person name="Zheng Y."/>
            <person name="Lin W."/>
            <person name="Duan Y."/>
            <person name="Cao H."/>
            <person name="Xiong S."/>
            <person name="Wang X."/>
            <person name="Wei L."/>
            <person name="Li C."/>
            <person name="Ma Q."/>
            <person name="Ju M."/>
            <person name="Zhao R."/>
            <person name="Li G."/>
            <person name="Mu C."/>
            <person name="Tian Q."/>
            <person name="Mei H."/>
            <person name="Zhang T."/>
            <person name="Gao T."/>
            <person name="Zhang H."/>
        </authorList>
    </citation>
    <scope>NUCLEOTIDE SEQUENCE</scope>
    <source>
        <strain evidence="1">KEN1</strain>
    </source>
</reference>
<accession>A0AAW2Y0N9</accession>
<evidence type="ECO:0000313" key="1">
    <source>
        <dbReference type="EMBL" id="KAL0458906.1"/>
    </source>
</evidence>
<dbReference type="EMBL" id="JACGWN010000002">
    <property type="protein sequence ID" value="KAL0458906.1"/>
    <property type="molecule type" value="Genomic_DNA"/>
</dbReference>
<sequence>MGDFNEILYQHEKERGQERASWQMEAFQQCLMDCDLQDLGCEGDPFTWCNHREVPGTASEQFRLKIVRSHKDKAGRVHGTEGEIQSLIISYFTDIFQSSHHDTHANDACLAALAPRVSEEILAYLDSDTTSCVLQFLNEGILDPTFNHTHNVLLPKCDCSERVTDFIPISLCNVIYKITSKAIANRLKPFLGSIISELIVFSSLKSKRGPRQEDPLSLYLFLLCAKAFSGLLQQEEWAGNIQGVSICRNGPAVFHFLFANDTLISCQATKDAVLRIRAVLQILEVVSGLKMNLGKSVVVFSKNIPMHVRAELALILRVPMVAKHDKYLGLPSVVGKSKQAVFDSIRIEFGGRFNAGLQRSCRKLVMWL</sequence>
<dbReference type="PANTHER" id="PTHR46890">
    <property type="entry name" value="NON-LTR RETROLELEMENT REVERSE TRANSCRIPTASE-LIKE PROTEIN-RELATED"/>
    <property type="match status" value="1"/>
</dbReference>
<dbReference type="PANTHER" id="PTHR46890:SF48">
    <property type="entry name" value="RNA-DIRECTED DNA POLYMERASE"/>
    <property type="match status" value="1"/>
</dbReference>
<protein>
    <recommendedName>
        <fullName evidence="2">Reverse transcriptase domain-containing protein</fullName>
    </recommendedName>
</protein>
<name>A0AAW2Y0N9_9LAMI</name>
<evidence type="ECO:0008006" key="2">
    <source>
        <dbReference type="Google" id="ProtNLM"/>
    </source>
</evidence>
<gene>
    <name evidence="1" type="ORF">Slati_0517800</name>
</gene>
<dbReference type="AlphaFoldDB" id="A0AAW2Y0N9"/>